<dbReference type="InterPro" id="IPR000717">
    <property type="entry name" value="PCI_dom"/>
</dbReference>
<dbReference type="PANTHER" id="PTHR15350:SF2">
    <property type="entry name" value="EUKARYOTIC TRANSLATION INITIATION FACTOR 3 SUBUNIT M"/>
    <property type="match status" value="1"/>
</dbReference>
<sequence length="457" mass="53214">MRLVFTSHGGSRSTSIILCDWLFAILNYLDKNKSEEFYGNVCKLIKEEDETDLLEVFLLLINNVDGVFEILRVVDENKEIILREDVKRKYSELYKESEEFFISLLSILVNPKLDSKKLKECRDLFLNKVISDESIPRLRISILKAYYDTFDQDYDLLIKILKYIYDHDNFSTLEVYFTLFENIERKVLSNFDNNNHIDVKYKRDIYISLFNIANKCDNNNYLNKKSYDYLRLYIETFNTIEDIKKGDGNNDLVEYGIRFIVSSIIIQDILFFDSIVSLPIVNYIRDVQGNNVEIKTLFKLLDICLHGKISDYYDNIQNTNEYKKLIDRYKYIGDNESNIICKLQLLTISTLTRDKESINLEELQNEFRLSSFDTQDVVVHAISIGLISGFISENSDTLHINCTTKREFGDNEWDILNNKISNWISHLNNLSSLIVGSNSSNNNNSGNSINTATNGTN</sequence>
<dbReference type="EMBL" id="JAWDEY010000036">
    <property type="protein sequence ID" value="KAK6587699.1"/>
    <property type="molecule type" value="Genomic_DNA"/>
</dbReference>
<dbReference type="InterPro" id="IPR045237">
    <property type="entry name" value="COPS7/eIF3m"/>
</dbReference>
<dbReference type="GO" id="GO:0005852">
    <property type="term" value="C:eukaryotic translation initiation factor 3 complex"/>
    <property type="evidence" value="ECO:0007669"/>
    <property type="project" value="TreeGrafter"/>
</dbReference>
<gene>
    <name evidence="3" type="ORF">RS030_81467</name>
</gene>
<evidence type="ECO:0000259" key="2">
    <source>
        <dbReference type="SMART" id="SM00088"/>
    </source>
</evidence>
<comment type="caution">
    <text evidence="3">The sequence shown here is derived from an EMBL/GenBank/DDBJ whole genome shotgun (WGS) entry which is preliminary data.</text>
</comment>
<accession>A0AAV9XSZ0</accession>
<organism evidence="3 4">
    <name type="scientific">Cryptosporidium xiaoi</name>
    <dbReference type="NCBI Taxonomy" id="659607"/>
    <lineage>
        <taxon>Eukaryota</taxon>
        <taxon>Sar</taxon>
        <taxon>Alveolata</taxon>
        <taxon>Apicomplexa</taxon>
        <taxon>Conoidasida</taxon>
        <taxon>Coccidia</taxon>
        <taxon>Eucoccidiorida</taxon>
        <taxon>Eimeriorina</taxon>
        <taxon>Cryptosporidiidae</taxon>
        <taxon>Cryptosporidium</taxon>
    </lineage>
</organism>
<dbReference type="Pfam" id="PF01399">
    <property type="entry name" value="PCI"/>
    <property type="match status" value="1"/>
</dbReference>
<proteinExistence type="inferred from homology"/>
<dbReference type="AlphaFoldDB" id="A0AAV9XSZ0"/>
<name>A0AAV9XSZ0_9CRYT</name>
<dbReference type="GO" id="GO:0002183">
    <property type="term" value="P:cytoplasmic translational initiation"/>
    <property type="evidence" value="ECO:0007669"/>
    <property type="project" value="TreeGrafter"/>
</dbReference>
<protein>
    <submittedName>
        <fullName evidence="3">Proteasome regulatory complex component with a PINT domain at the C-terminus</fullName>
    </submittedName>
</protein>
<evidence type="ECO:0000256" key="1">
    <source>
        <dbReference type="ARBA" id="ARBA00008482"/>
    </source>
</evidence>
<dbReference type="GO" id="GO:0000502">
    <property type="term" value="C:proteasome complex"/>
    <property type="evidence" value="ECO:0007669"/>
    <property type="project" value="UniProtKB-KW"/>
</dbReference>
<comment type="similarity">
    <text evidence="1">Belongs to the CSN7/EIF3M family. CSN7 subfamily.</text>
</comment>
<feature type="domain" description="PCI" evidence="2">
    <location>
        <begin position="334"/>
        <end position="423"/>
    </location>
</feature>
<reference evidence="3 4" key="1">
    <citation type="submission" date="2023-10" db="EMBL/GenBank/DDBJ databases">
        <title>Comparative genomics analysis reveals potential genetic determinants of host preference in Cryptosporidium xiaoi.</title>
        <authorList>
            <person name="Xiao L."/>
            <person name="Li J."/>
        </authorList>
    </citation>
    <scope>NUCLEOTIDE SEQUENCE [LARGE SCALE GENOMIC DNA]</scope>
    <source>
        <strain evidence="3 4">52996</strain>
    </source>
</reference>
<dbReference type="PANTHER" id="PTHR15350">
    <property type="entry name" value="COP9 SIGNALOSOME COMPLEX SUBUNIT 7/DENDRITIC CELL PROTEIN GA17"/>
    <property type="match status" value="1"/>
</dbReference>
<keyword evidence="4" id="KW-1185">Reference proteome</keyword>
<keyword evidence="3" id="KW-0647">Proteasome</keyword>
<dbReference type="SMART" id="SM00088">
    <property type="entry name" value="PINT"/>
    <property type="match status" value="1"/>
</dbReference>
<evidence type="ECO:0000313" key="3">
    <source>
        <dbReference type="EMBL" id="KAK6587699.1"/>
    </source>
</evidence>
<dbReference type="Proteomes" id="UP001311799">
    <property type="component" value="Unassembled WGS sequence"/>
</dbReference>
<evidence type="ECO:0000313" key="4">
    <source>
        <dbReference type="Proteomes" id="UP001311799"/>
    </source>
</evidence>